<reference evidence="1 2" key="1">
    <citation type="submission" date="2015-12" db="EMBL/GenBank/DDBJ databases">
        <title>Dictyostelia acquired genes for synthesis and detection of signals that induce cell-type specialization by lateral gene transfer from prokaryotes.</title>
        <authorList>
            <person name="Gloeckner G."/>
            <person name="Schaap P."/>
        </authorList>
    </citation>
    <scope>NUCLEOTIDE SEQUENCE [LARGE SCALE GENOMIC DNA]</scope>
    <source>
        <strain evidence="1 2">TK</strain>
    </source>
</reference>
<evidence type="ECO:0000313" key="1">
    <source>
        <dbReference type="EMBL" id="KYQ88529.1"/>
    </source>
</evidence>
<keyword evidence="2" id="KW-1185">Reference proteome</keyword>
<evidence type="ECO:0000313" key="2">
    <source>
        <dbReference type="Proteomes" id="UP000076078"/>
    </source>
</evidence>
<sequence length="591" mass="67358">MPIPVQLPHLIIIKILNYFLNDTFQKRLLHKFSKDDSCQSSYNRLILNSLRKLRLISSLWNQKIINHLIFPKLVINNYQSVVQDIDSENRTSLNNLKEILGKQSIDIIFNMDKQTFVSKNGKPQEWTNYNLVKFVKFLPLIRHLEMSIETITLKQISIVSHIPNLSKLSVQIDRNVNRFDSLHFIEKCDGLKYLNLYFKTINVELDLSALQSTQLNQLDHVRLEILNHFHFVTFRGIEKVTHFYHQIEYTESVESIQLLLNFLSKAVGLKELVLDFSHLNKMDLNGVFQVLCGSHLNLESIEINSFSTSNYCNLSSLVKLLSTTKSLKHVEINIQNIQQDCHGSALVLPNHNQIESVTSINRTGSDWLSMIDYSKLPIKKIKTNVPNNQVFNQILLHQKSCKSLVLTISTDSINVNVIPKLFTKLENLTIVDRNGTLNIKSFISSINSSVTIQSLSVEGPHVLSDYQSLFSNSHVSLVKLTIKINQLLPNCLKSIQSSIANNSNILSLCINTVTPNISNLDLLTYIINHNQTLKSLEICQNDEIPTRTQIDNLNCALISNQSLVSLTTANPNISKMSPILNTLKIKSIYFN</sequence>
<accession>A0A151Z3K5</accession>
<comment type="caution">
    <text evidence="1">The sequence shown here is derived from an EMBL/GenBank/DDBJ whole genome shotgun (WGS) entry which is preliminary data.</text>
</comment>
<dbReference type="AlphaFoldDB" id="A0A151Z3K5"/>
<organism evidence="1 2">
    <name type="scientific">Tieghemostelium lacteum</name>
    <name type="common">Slime mold</name>
    <name type="synonym">Dictyostelium lacteum</name>
    <dbReference type="NCBI Taxonomy" id="361077"/>
    <lineage>
        <taxon>Eukaryota</taxon>
        <taxon>Amoebozoa</taxon>
        <taxon>Evosea</taxon>
        <taxon>Eumycetozoa</taxon>
        <taxon>Dictyostelia</taxon>
        <taxon>Dictyosteliales</taxon>
        <taxon>Raperosteliaceae</taxon>
        <taxon>Tieghemostelium</taxon>
    </lineage>
</organism>
<gene>
    <name evidence="1" type="ORF">DLAC_11253</name>
</gene>
<protein>
    <submittedName>
        <fullName evidence="1">Leucine-rich repeat-containing protein (LRR)</fullName>
    </submittedName>
</protein>
<name>A0A151Z3K5_TIELA</name>
<dbReference type="InParanoid" id="A0A151Z3K5"/>
<dbReference type="EMBL" id="LODT01000051">
    <property type="protein sequence ID" value="KYQ88529.1"/>
    <property type="molecule type" value="Genomic_DNA"/>
</dbReference>
<proteinExistence type="predicted"/>
<dbReference type="Proteomes" id="UP000076078">
    <property type="component" value="Unassembled WGS sequence"/>
</dbReference>